<feature type="chain" id="PRO_5026254333" description="DUF1996 domain-containing protein" evidence="2">
    <location>
        <begin position="19"/>
        <end position="348"/>
    </location>
</feature>
<accession>A0A6G1H7X2</accession>
<feature type="domain" description="DUF1996" evidence="3">
    <location>
        <begin position="33"/>
        <end position="247"/>
    </location>
</feature>
<keyword evidence="2" id="KW-0732">Signal</keyword>
<evidence type="ECO:0000313" key="4">
    <source>
        <dbReference type="EMBL" id="KAF1989333.1"/>
    </source>
</evidence>
<evidence type="ECO:0000256" key="2">
    <source>
        <dbReference type="SAM" id="SignalP"/>
    </source>
</evidence>
<evidence type="ECO:0000313" key="5">
    <source>
        <dbReference type="Proteomes" id="UP000800041"/>
    </source>
</evidence>
<keyword evidence="5" id="KW-1185">Reference proteome</keyword>
<dbReference type="InterPro" id="IPR018535">
    <property type="entry name" value="DUF1996"/>
</dbReference>
<dbReference type="AlphaFoldDB" id="A0A6G1H7X2"/>
<dbReference type="PANTHER" id="PTHR43662">
    <property type="match status" value="1"/>
</dbReference>
<dbReference type="Proteomes" id="UP000800041">
    <property type="component" value="Unassembled WGS sequence"/>
</dbReference>
<proteinExistence type="predicted"/>
<name>A0A6G1H7X2_9PEZI</name>
<sequence length="348" mass="36605">MHASAVLSFCAYAAVANAYANVQVSQFMIKNIDPILSPGKYDSHMHSFFGSDAVTKNTETSAELQTGCTSAKNPNDLSIYWIPTLFHVAGTARHPITPALFSVYYENNELAEIPIPNNYRAVIGNPNAKSQADVPAGSGAKWFCEGDIKVEYSQSTAFPPRTCKGYMQTLLYFHDCVNPTTLKSAYSSPTFGTRNRCPADMKRMPRLRFSVRYDLRRTIPGGWTGVPPLELACGSSFCAHGDFMMGWTEDAAMNMLKATGQRTLKNVAGSKPPTACKPADRDPMGGTSDVTKLPAGMDNHAGGVVGPQEVGAPAAGVAGAPEAGVTGVPGAGMAGAPGAGVVGAPGAM</sequence>
<reference evidence="4" key="1">
    <citation type="journal article" date="2020" name="Stud. Mycol.">
        <title>101 Dothideomycetes genomes: a test case for predicting lifestyles and emergence of pathogens.</title>
        <authorList>
            <person name="Haridas S."/>
            <person name="Albert R."/>
            <person name="Binder M."/>
            <person name="Bloem J."/>
            <person name="Labutti K."/>
            <person name="Salamov A."/>
            <person name="Andreopoulos B."/>
            <person name="Baker S."/>
            <person name="Barry K."/>
            <person name="Bills G."/>
            <person name="Bluhm B."/>
            <person name="Cannon C."/>
            <person name="Castanera R."/>
            <person name="Culley D."/>
            <person name="Daum C."/>
            <person name="Ezra D."/>
            <person name="Gonzalez J."/>
            <person name="Henrissat B."/>
            <person name="Kuo A."/>
            <person name="Liang C."/>
            <person name="Lipzen A."/>
            <person name="Lutzoni F."/>
            <person name="Magnuson J."/>
            <person name="Mondo S."/>
            <person name="Nolan M."/>
            <person name="Ohm R."/>
            <person name="Pangilinan J."/>
            <person name="Park H.-J."/>
            <person name="Ramirez L."/>
            <person name="Alfaro M."/>
            <person name="Sun H."/>
            <person name="Tritt A."/>
            <person name="Yoshinaga Y."/>
            <person name="Zwiers L.-H."/>
            <person name="Turgeon B."/>
            <person name="Goodwin S."/>
            <person name="Spatafora J."/>
            <person name="Crous P."/>
            <person name="Grigoriev I."/>
        </authorList>
    </citation>
    <scope>NUCLEOTIDE SEQUENCE</scope>
    <source>
        <strain evidence="4">CBS 113979</strain>
    </source>
</reference>
<feature type="signal peptide" evidence="2">
    <location>
        <begin position="1"/>
        <end position="18"/>
    </location>
</feature>
<gene>
    <name evidence="4" type="ORF">K402DRAFT_401988</name>
</gene>
<dbReference type="Pfam" id="PF09362">
    <property type="entry name" value="DUF1996"/>
    <property type="match status" value="1"/>
</dbReference>
<dbReference type="PANTHER" id="PTHR43662:SF12">
    <property type="entry name" value="DUF1996 DOMAIN-CONTAINING PROTEIN-RELATED"/>
    <property type="match status" value="1"/>
</dbReference>
<evidence type="ECO:0000256" key="1">
    <source>
        <dbReference type="SAM" id="MobiDB-lite"/>
    </source>
</evidence>
<dbReference type="OrthoDB" id="74764at2759"/>
<dbReference type="EMBL" id="ML977145">
    <property type="protein sequence ID" value="KAF1989333.1"/>
    <property type="molecule type" value="Genomic_DNA"/>
</dbReference>
<evidence type="ECO:0000259" key="3">
    <source>
        <dbReference type="Pfam" id="PF09362"/>
    </source>
</evidence>
<feature type="region of interest" description="Disordered" evidence="1">
    <location>
        <begin position="267"/>
        <end position="286"/>
    </location>
</feature>
<organism evidence="4 5">
    <name type="scientific">Aulographum hederae CBS 113979</name>
    <dbReference type="NCBI Taxonomy" id="1176131"/>
    <lineage>
        <taxon>Eukaryota</taxon>
        <taxon>Fungi</taxon>
        <taxon>Dikarya</taxon>
        <taxon>Ascomycota</taxon>
        <taxon>Pezizomycotina</taxon>
        <taxon>Dothideomycetes</taxon>
        <taxon>Pleosporomycetidae</taxon>
        <taxon>Aulographales</taxon>
        <taxon>Aulographaceae</taxon>
    </lineage>
</organism>
<protein>
    <recommendedName>
        <fullName evidence="3">DUF1996 domain-containing protein</fullName>
    </recommendedName>
</protein>